<organism evidence="8 9">
    <name type="scientific">Rhizoctonia solani</name>
    <dbReference type="NCBI Taxonomy" id="456999"/>
    <lineage>
        <taxon>Eukaryota</taxon>
        <taxon>Fungi</taxon>
        <taxon>Dikarya</taxon>
        <taxon>Basidiomycota</taxon>
        <taxon>Agaricomycotina</taxon>
        <taxon>Agaricomycetes</taxon>
        <taxon>Cantharellales</taxon>
        <taxon>Ceratobasidiaceae</taxon>
        <taxon>Rhizoctonia</taxon>
    </lineage>
</organism>
<evidence type="ECO:0000256" key="3">
    <source>
        <dbReference type="ARBA" id="ARBA00022692"/>
    </source>
</evidence>
<evidence type="ECO:0000256" key="6">
    <source>
        <dbReference type="SAM" id="MobiDB-lite"/>
    </source>
</evidence>
<feature type="transmembrane region" description="Helical" evidence="7">
    <location>
        <begin position="85"/>
        <end position="102"/>
    </location>
</feature>
<keyword evidence="4 7" id="KW-1133">Transmembrane helix</keyword>
<accession>A0A8H3GBK8</accession>
<evidence type="ECO:0000313" key="8">
    <source>
        <dbReference type="EMBL" id="CAE6443088.1"/>
    </source>
</evidence>
<comment type="similarity">
    <text evidence="2">Belongs to the acetate uptake transporter (AceTr) (TC 2.A.96) family.</text>
</comment>
<keyword evidence="3 7" id="KW-0812">Transmembrane</keyword>
<dbReference type="Pfam" id="PF01184">
    <property type="entry name" value="Gpr1_Fun34_YaaH"/>
    <property type="match status" value="1"/>
</dbReference>
<dbReference type="Proteomes" id="UP000663861">
    <property type="component" value="Unassembled WGS sequence"/>
</dbReference>
<dbReference type="AlphaFoldDB" id="A0A8H3GBK8"/>
<dbReference type="GO" id="GO:0005886">
    <property type="term" value="C:plasma membrane"/>
    <property type="evidence" value="ECO:0007669"/>
    <property type="project" value="TreeGrafter"/>
</dbReference>
<feature type="transmembrane region" description="Helical" evidence="7">
    <location>
        <begin position="235"/>
        <end position="256"/>
    </location>
</feature>
<sequence length="276" mass="29440">MLYLIPGKALLDPPPLYPPLKTIMADIEKQVSIPVSRGTSDESGPSGSGTGTTGGYFAGPTLQHTISHDTQRAFPVYHRKLGNPAPLGLISFAATTLMLSLYNIQTRHITVPNVVVGMAFGVGGLTQLLAGMWEFGAGNTFGATAFSAYGGFWFSYGIILYPGSGVLDAYGGDKSNQLNDALGIFLLVWFIITLIMFFGTFRASVSLAALFFFLDLTFLLLMIGEFMQKTKVTQAGGVIGAITAFIAFYTGAAGLYSPDASYFILPVGDLPKRKEA</sequence>
<evidence type="ECO:0000256" key="5">
    <source>
        <dbReference type="ARBA" id="ARBA00023136"/>
    </source>
</evidence>
<feature type="transmembrane region" description="Helical" evidence="7">
    <location>
        <begin position="153"/>
        <end position="170"/>
    </location>
</feature>
<evidence type="ECO:0000256" key="4">
    <source>
        <dbReference type="ARBA" id="ARBA00022989"/>
    </source>
</evidence>
<comment type="caution">
    <text evidence="8">The sequence shown here is derived from an EMBL/GenBank/DDBJ whole genome shotgun (WGS) entry which is preliminary data.</text>
</comment>
<dbReference type="InterPro" id="IPR047622">
    <property type="entry name" value="GPR1_FUN34_YAAH"/>
</dbReference>
<comment type="subcellular location">
    <subcellularLocation>
        <location evidence="1">Membrane</location>
        <topology evidence="1">Multi-pass membrane protein</topology>
    </subcellularLocation>
</comment>
<dbReference type="EMBL" id="CAJMWY010000672">
    <property type="protein sequence ID" value="CAE6443088.1"/>
    <property type="molecule type" value="Genomic_DNA"/>
</dbReference>
<feature type="region of interest" description="Disordered" evidence="6">
    <location>
        <begin position="35"/>
        <end position="54"/>
    </location>
</feature>
<evidence type="ECO:0000256" key="2">
    <source>
        <dbReference type="ARBA" id="ARBA00005587"/>
    </source>
</evidence>
<dbReference type="InterPro" id="IPR051633">
    <property type="entry name" value="AceTr"/>
</dbReference>
<gene>
    <name evidence="8" type="ORF">RDB_LOCUS43253</name>
</gene>
<dbReference type="GO" id="GO:0015123">
    <property type="term" value="F:acetate transmembrane transporter activity"/>
    <property type="evidence" value="ECO:0007669"/>
    <property type="project" value="TreeGrafter"/>
</dbReference>
<feature type="transmembrane region" description="Helical" evidence="7">
    <location>
        <begin position="205"/>
        <end position="223"/>
    </location>
</feature>
<evidence type="ECO:0000313" key="9">
    <source>
        <dbReference type="Proteomes" id="UP000663861"/>
    </source>
</evidence>
<keyword evidence="5 7" id="KW-0472">Membrane</keyword>
<evidence type="ECO:0000256" key="7">
    <source>
        <dbReference type="SAM" id="Phobius"/>
    </source>
</evidence>
<dbReference type="PANTHER" id="PTHR31123:SF1">
    <property type="entry name" value="ACCUMULATION OF DYADS PROTEIN 2-RELATED"/>
    <property type="match status" value="1"/>
</dbReference>
<name>A0A8H3GBK8_9AGAM</name>
<feature type="transmembrane region" description="Helical" evidence="7">
    <location>
        <begin position="182"/>
        <end position="199"/>
    </location>
</feature>
<proteinExistence type="inferred from homology"/>
<dbReference type="InterPro" id="IPR000791">
    <property type="entry name" value="Gpr1/Fun34/SatP-like"/>
</dbReference>
<feature type="transmembrane region" description="Helical" evidence="7">
    <location>
        <begin position="114"/>
        <end position="133"/>
    </location>
</feature>
<dbReference type="PROSITE" id="PS01114">
    <property type="entry name" value="GPR1_FUN34_YAAH"/>
    <property type="match status" value="1"/>
</dbReference>
<dbReference type="NCBIfam" id="NF038013">
    <property type="entry name" value="AceTr_1"/>
    <property type="match status" value="1"/>
</dbReference>
<evidence type="ECO:0000256" key="1">
    <source>
        <dbReference type="ARBA" id="ARBA00004141"/>
    </source>
</evidence>
<dbReference type="PANTHER" id="PTHR31123">
    <property type="entry name" value="ACCUMULATION OF DYADS PROTEIN 2-RELATED"/>
    <property type="match status" value="1"/>
</dbReference>
<reference evidence="8" key="1">
    <citation type="submission" date="2021-01" db="EMBL/GenBank/DDBJ databases">
        <authorList>
            <person name="Kaushik A."/>
        </authorList>
    </citation>
    <scope>NUCLEOTIDE SEQUENCE</scope>
    <source>
        <strain evidence="8">AG4-RS23</strain>
    </source>
</reference>
<protein>
    <submittedName>
        <fullName evidence="8">Uncharacterized protein</fullName>
    </submittedName>
</protein>